<dbReference type="InParanoid" id="D3B3F8"/>
<proteinExistence type="predicted"/>
<comment type="caution">
    <text evidence="2">The sequence shown here is derived from an EMBL/GenBank/DDBJ whole genome shotgun (WGS) entry which is preliminary data.</text>
</comment>
<keyword evidence="3" id="KW-1185">Reference proteome</keyword>
<protein>
    <submittedName>
        <fullName evidence="2">Uncharacterized protein</fullName>
    </submittedName>
</protein>
<name>D3B3F8_HETP5</name>
<evidence type="ECO:0000313" key="3">
    <source>
        <dbReference type="Proteomes" id="UP000001396"/>
    </source>
</evidence>
<dbReference type="AlphaFoldDB" id="D3B3F8"/>
<gene>
    <name evidence="2" type="ORF">PPL_02926</name>
</gene>
<dbReference type="EMBL" id="ADBJ01000010">
    <property type="protein sequence ID" value="EFA83856.1"/>
    <property type="molecule type" value="Genomic_DNA"/>
</dbReference>
<feature type="region of interest" description="Disordered" evidence="1">
    <location>
        <begin position="1"/>
        <end position="90"/>
    </location>
</feature>
<feature type="compositionally biased region" description="Low complexity" evidence="1">
    <location>
        <begin position="15"/>
        <end position="34"/>
    </location>
</feature>
<feature type="compositionally biased region" description="Gly residues" evidence="1">
    <location>
        <begin position="43"/>
        <end position="90"/>
    </location>
</feature>
<sequence length="90" mass="8897">MTILENLNKIGHPLESMTSSSVGSSFGSDSTESVNGTADSDWRGGGNWRGSGGGGNWRGGGGNWNGGGGNWRGGGGGGHWRGGGGGGNWC</sequence>
<dbReference type="GeneID" id="31358449"/>
<accession>D3B3F8</accession>
<dbReference type="Proteomes" id="UP000001396">
    <property type="component" value="Unassembled WGS sequence"/>
</dbReference>
<evidence type="ECO:0000313" key="2">
    <source>
        <dbReference type="EMBL" id="EFA83856.1"/>
    </source>
</evidence>
<evidence type="ECO:0000256" key="1">
    <source>
        <dbReference type="SAM" id="MobiDB-lite"/>
    </source>
</evidence>
<organism evidence="2 3">
    <name type="scientific">Heterostelium pallidum (strain ATCC 26659 / Pp 5 / PN500)</name>
    <name type="common">Cellular slime mold</name>
    <name type="synonym">Polysphondylium pallidum</name>
    <dbReference type="NCBI Taxonomy" id="670386"/>
    <lineage>
        <taxon>Eukaryota</taxon>
        <taxon>Amoebozoa</taxon>
        <taxon>Evosea</taxon>
        <taxon>Eumycetozoa</taxon>
        <taxon>Dictyostelia</taxon>
        <taxon>Acytosteliales</taxon>
        <taxon>Acytosteliaceae</taxon>
        <taxon>Heterostelium</taxon>
    </lineage>
</organism>
<dbReference type="RefSeq" id="XP_020435973.1">
    <property type="nucleotide sequence ID" value="XM_020573901.1"/>
</dbReference>
<reference evidence="2 3" key="1">
    <citation type="journal article" date="2011" name="Genome Res.">
        <title>Phylogeny-wide analysis of social amoeba genomes highlights ancient origins for complex intercellular communication.</title>
        <authorList>
            <person name="Heidel A.J."/>
            <person name="Lawal H.M."/>
            <person name="Felder M."/>
            <person name="Schilde C."/>
            <person name="Helps N.R."/>
            <person name="Tunggal B."/>
            <person name="Rivero F."/>
            <person name="John U."/>
            <person name="Schleicher M."/>
            <person name="Eichinger L."/>
            <person name="Platzer M."/>
            <person name="Noegel A.A."/>
            <person name="Schaap P."/>
            <person name="Gloeckner G."/>
        </authorList>
    </citation>
    <scope>NUCLEOTIDE SEQUENCE [LARGE SCALE GENOMIC DNA]</scope>
    <source>
        <strain evidence="3">ATCC 26659 / Pp 5 / PN500</strain>
    </source>
</reference>